<feature type="region of interest" description="Disordered" evidence="2">
    <location>
        <begin position="381"/>
        <end position="450"/>
    </location>
</feature>
<dbReference type="EMBL" id="CAMXCT020001226">
    <property type="protein sequence ID" value="CAL1141431.1"/>
    <property type="molecule type" value="Genomic_DNA"/>
</dbReference>
<gene>
    <name evidence="3" type="ORF">C1SCF055_LOCUS15283</name>
</gene>
<feature type="region of interest" description="Disordered" evidence="2">
    <location>
        <begin position="190"/>
        <end position="252"/>
    </location>
</feature>
<feature type="compositionally biased region" description="Acidic residues" evidence="2">
    <location>
        <begin position="223"/>
        <end position="239"/>
    </location>
</feature>
<evidence type="ECO:0000256" key="1">
    <source>
        <dbReference type="SAM" id="Coils"/>
    </source>
</evidence>
<feature type="region of interest" description="Disordered" evidence="2">
    <location>
        <begin position="523"/>
        <end position="583"/>
    </location>
</feature>
<feature type="region of interest" description="Disordered" evidence="2">
    <location>
        <begin position="1007"/>
        <end position="1037"/>
    </location>
</feature>
<dbReference type="EMBL" id="CAMXCT010001226">
    <property type="protein sequence ID" value="CAI3988056.1"/>
    <property type="molecule type" value="Genomic_DNA"/>
</dbReference>
<evidence type="ECO:0000313" key="5">
    <source>
        <dbReference type="Proteomes" id="UP001152797"/>
    </source>
</evidence>
<reference evidence="3" key="1">
    <citation type="submission" date="2022-10" db="EMBL/GenBank/DDBJ databases">
        <authorList>
            <person name="Chen Y."/>
            <person name="Dougan E. K."/>
            <person name="Chan C."/>
            <person name="Rhodes N."/>
            <person name="Thang M."/>
        </authorList>
    </citation>
    <scope>NUCLEOTIDE SEQUENCE</scope>
</reference>
<reference evidence="4" key="2">
    <citation type="submission" date="2024-04" db="EMBL/GenBank/DDBJ databases">
        <authorList>
            <person name="Chen Y."/>
            <person name="Shah S."/>
            <person name="Dougan E. K."/>
            <person name="Thang M."/>
            <person name="Chan C."/>
        </authorList>
    </citation>
    <scope>NUCLEOTIDE SEQUENCE [LARGE SCALE GENOMIC DNA]</scope>
</reference>
<dbReference type="EMBL" id="CAMXCT030001226">
    <property type="protein sequence ID" value="CAL4775368.1"/>
    <property type="molecule type" value="Genomic_DNA"/>
</dbReference>
<keyword evidence="1" id="KW-0175">Coiled coil</keyword>
<feature type="compositionally biased region" description="Low complexity" evidence="2">
    <location>
        <begin position="428"/>
        <end position="441"/>
    </location>
</feature>
<feature type="compositionally biased region" description="Basic and acidic residues" evidence="2">
    <location>
        <begin position="796"/>
        <end position="809"/>
    </location>
</feature>
<dbReference type="Proteomes" id="UP001152797">
    <property type="component" value="Unassembled WGS sequence"/>
</dbReference>
<protein>
    <submittedName>
        <fullName evidence="3">Uncharacterized protein</fullName>
    </submittedName>
</protein>
<keyword evidence="5" id="KW-1185">Reference proteome</keyword>
<feature type="coiled-coil region" evidence="1">
    <location>
        <begin position="302"/>
        <end position="329"/>
    </location>
</feature>
<sequence length="1349" mass="145521">MADSFTSGNCMNSMGRLWLARITSSSVTTVVVGAVLAVDDPVGLLDSVLYGHTAFQWPRLPHARPLEDMILSWRRARASWQALYAVAKLDPQSPKTLGRPMTELERHAEQVKPAKVEIEQNVGPDSPQATAEDDSERLDALSAIVSANFSRRIAEQPGVIAAGSASVEFEDHAVKEAPTHVNAMQTIRANSGVSATWSPKSTSPKAKGKRRRPRAMTRLGKELDDEEPEEVGADQEVGEESPKTTAEGDDGDHFRDKLEAILAKHVKAKEGSDRAKEAKELAAQMNKTQVTQIKEVLQPEVLELQQALMAELQNELNQVSQQIEAPDRDVPQEEQQELQRRANALQEHLLVVQAISTLPAAHGDNLLQLALAEMAAESESPSAHAAAARRVREKADSEASPLSTRGLGSRGSESWASNLVKRFPRQNSPASPLSPKSAKTPQSPKPPMVFRGQESFRAETASDEAAPLFEESEDQASHGQKLWKRGKFIVKFLAGLKGFMKPSEHHHQDPQDAGKLQLGNDADTESEAKVAAMKLRKPEAWGRTPQVNEEDHQEMSLSGSATGPKKEVQPSPSPKTGDALVLPERRKTSVDVVDIDSLVAIGQSLEAERDEEVDNDEDYLEQPGPAWVDSWVQSAEDKFFSGIPPLASGALENQKVPAEPMVSILSLQAEGTNNKGAGNRGLKGSNPRRGAPRFIRDKGSKKSHASRPEENVLMDFGKPKSVSIREEPEEVAVPQDMQQEPRSDTPDERPVAPAQPLHDAPDVEATKEDALVAEEISTDELRRNSDVSSGPEEEPEQRRDAEEESDHVLARHPSKTAVGKLYRQNSKGSKLDMLLRSRSFRSGTSLNLTEPDDDDDRKDELEAEMEDLETDPEDPNSEDETKRQMAVRRWKLGTLGIQAVLRLRDTIRSPASPAGSRRSSFAKTRVVTAAPDTDGLALPVLPTLPTLPTADAGGAGPSALLASPKVKAEAAPKSAGTLASPKGKAEAAPKSAGPLAILASPKVKAEAAPKSAGTLASPKVKAAAPKRDAAPPKLPQVPAAPQAVVEDVPGLVRRTSITPRSKPAAVRQLQAPDAANVVAFSPAATAAAKRLPPAPPPPKTAVRQNGPGDVTAKNSLDRGDNLTLTAATIQAVHSLDKPYLGTFGKSEQRLLSAHTQSTHLSHDDSHLTLSKDSAYSSAGFSPYASQTELHKMSTTNLSYQSSVAKFSVDSRDREELKEENVEVLEVEPDEVNLLGYALPLLDRKSFGVETALMTPTGKLLGSPGCWNPGLSKEVGEIHVAHAGHVLELRSLPVLPGKKGATAKAKPKGPKLVLTNLAKPKKKRQLIQAIPAEGRSEPRRQPLYTRGLRL</sequence>
<feature type="compositionally biased region" description="Polar residues" evidence="2">
    <location>
        <begin position="190"/>
        <end position="203"/>
    </location>
</feature>
<feature type="compositionally biased region" description="Basic and acidic residues" evidence="2">
    <location>
        <begin position="759"/>
        <end position="770"/>
    </location>
</feature>
<feature type="compositionally biased region" description="Acidic residues" evidence="2">
    <location>
        <begin position="850"/>
        <end position="878"/>
    </location>
</feature>
<feature type="compositionally biased region" description="Basic and acidic residues" evidence="2">
    <location>
        <begin position="694"/>
        <end position="710"/>
    </location>
</feature>
<accession>A0A9P1FTZ2</accession>
<feature type="compositionally biased region" description="Basic residues" evidence="2">
    <location>
        <begin position="206"/>
        <end position="215"/>
    </location>
</feature>
<proteinExistence type="predicted"/>
<evidence type="ECO:0000256" key="2">
    <source>
        <dbReference type="SAM" id="MobiDB-lite"/>
    </source>
</evidence>
<dbReference type="OrthoDB" id="424539at2759"/>
<organism evidence="3">
    <name type="scientific">Cladocopium goreaui</name>
    <dbReference type="NCBI Taxonomy" id="2562237"/>
    <lineage>
        <taxon>Eukaryota</taxon>
        <taxon>Sar</taxon>
        <taxon>Alveolata</taxon>
        <taxon>Dinophyceae</taxon>
        <taxon>Suessiales</taxon>
        <taxon>Symbiodiniaceae</taxon>
        <taxon>Cladocopium</taxon>
    </lineage>
</organism>
<comment type="caution">
    <text evidence="3">The sequence shown here is derived from an EMBL/GenBank/DDBJ whole genome shotgun (WGS) entry which is preliminary data.</text>
</comment>
<feature type="compositionally biased region" description="Basic and acidic residues" evidence="2">
    <location>
        <begin position="739"/>
        <end position="750"/>
    </location>
</feature>
<feature type="region of interest" description="Disordered" evidence="2">
    <location>
        <begin position="1330"/>
        <end position="1349"/>
    </location>
</feature>
<evidence type="ECO:0000313" key="4">
    <source>
        <dbReference type="EMBL" id="CAL1141431.1"/>
    </source>
</evidence>
<name>A0A9P1FTZ2_9DINO</name>
<feature type="region of interest" description="Disordered" evidence="2">
    <location>
        <begin position="669"/>
        <end position="885"/>
    </location>
</feature>
<evidence type="ECO:0000313" key="3">
    <source>
        <dbReference type="EMBL" id="CAI3988056.1"/>
    </source>
</evidence>
<feature type="region of interest" description="Disordered" evidence="2">
    <location>
        <begin position="1088"/>
        <end position="1116"/>
    </location>
</feature>